<dbReference type="PROSITE" id="PS00498">
    <property type="entry name" value="TYROSINASE_2"/>
    <property type="match status" value="1"/>
</dbReference>
<dbReference type="PANTHER" id="PTHR11474:SF126">
    <property type="entry name" value="TYROSINASE-LIKE PROTEIN TYR-1-RELATED"/>
    <property type="match status" value="1"/>
</dbReference>
<evidence type="ECO:0000256" key="2">
    <source>
        <dbReference type="ARBA" id="ARBA00023008"/>
    </source>
</evidence>
<keyword evidence="6" id="KW-1185">Reference proteome</keyword>
<dbReference type="InterPro" id="IPR050316">
    <property type="entry name" value="Tyrosinase/Hemocyanin"/>
</dbReference>
<evidence type="ECO:0000259" key="5">
    <source>
        <dbReference type="PROSITE" id="PS00498"/>
    </source>
</evidence>
<dbReference type="GO" id="GO:0016491">
    <property type="term" value="F:oxidoreductase activity"/>
    <property type="evidence" value="ECO:0007669"/>
    <property type="project" value="InterPro"/>
</dbReference>
<dbReference type="InterPro" id="IPR002227">
    <property type="entry name" value="Tyrosinase_Cu-bd"/>
</dbReference>
<dbReference type="GO" id="GO:0046872">
    <property type="term" value="F:metal ion binding"/>
    <property type="evidence" value="ECO:0007669"/>
    <property type="project" value="UniProtKB-KW"/>
</dbReference>
<organism evidence="6 7">
    <name type="scientific">Trichobilharzia regenti</name>
    <name type="common">Nasal bird schistosome</name>
    <dbReference type="NCBI Taxonomy" id="157069"/>
    <lineage>
        <taxon>Eukaryota</taxon>
        <taxon>Metazoa</taxon>
        <taxon>Spiralia</taxon>
        <taxon>Lophotrochozoa</taxon>
        <taxon>Platyhelminthes</taxon>
        <taxon>Trematoda</taxon>
        <taxon>Digenea</taxon>
        <taxon>Strigeidida</taxon>
        <taxon>Schistosomatoidea</taxon>
        <taxon>Schistosomatidae</taxon>
        <taxon>Trichobilharzia</taxon>
    </lineage>
</organism>
<accession>A0AA85KGE4</accession>
<dbReference type="AlphaFoldDB" id="A0AA85KGE4"/>
<keyword evidence="2" id="KW-0186">Copper</keyword>
<dbReference type="WBParaSite" id="TREG1_95530.1">
    <property type="protein sequence ID" value="TREG1_95530.1"/>
    <property type="gene ID" value="TREG1_95530"/>
</dbReference>
<feature type="chain" id="PRO_5041705559" evidence="3">
    <location>
        <begin position="26"/>
        <end position="473"/>
    </location>
</feature>
<dbReference type="Pfam" id="PF00264">
    <property type="entry name" value="Tyrosinase"/>
    <property type="match status" value="1"/>
</dbReference>
<dbReference type="PANTHER" id="PTHR11474">
    <property type="entry name" value="TYROSINASE FAMILY MEMBER"/>
    <property type="match status" value="1"/>
</dbReference>
<keyword evidence="1" id="KW-0479">Metal-binding</keyword>
<feature type="domain" description="Tyrosinase copper-binding" evidence="5">
    <location>
        <begin position="388"/>
        <end position="399"/>
    </location>
</feature>
<sequence length="473" mass="55418">MSKLPKLSLKIILLLFSCQVYLVHCIIPEQCGANLTLGIPVCCPVSHDTNEVCGGPKRGECIKAWTPKESVPSVFLIDDRIDWPNRYFTYFCQCKDNYFGVACDECWFGWIGKHCNQRHRKIRRDIRTFSEKDLNIFKSLVLHSQTWPSGYLLVDESDNWNVDPLRKPKLFHASIQHFLTYLHQYGSRSTLYKNVKDCEEYGILNFNHDGVVFPTWHRYSLLLWERLYARMAKVLFGLEDYAAPYWDWIGKDHCDICIDKYIGGPGHRDEFGLHLSPYSPFHNLTEFCYEPYKDKLCAGCQYTDEPPTITRHFTVTEFPDRRDLEFVLGKKQFFVPGERESNRCDSFHMALEGYCGRPGADPTYRWFHNKMHVMIDGSMCCAATSTNDPIFLLHHTFMDKIFECWLRLRKPKVEDYPDKGVRPGHSRYSFTVGIIPLARNIDFFASLEYFGVTYDNYWFGRFSDDGRPPYYCP</sequence>
<name>A0AA85KGE4_TRIRE</name>
<feature type="domain" description="Tyrosinase copper-binding" evidence="4">
    <location>
        <begin position="208"/>
        <end position="225"/>
    </location>
</feature>
<dbReference type="Proteomes" id="UP000050795">
    <property type="component" value="Unassembled WGS sequence"/>
</dbReference>
<protein>
    <submittedName>
        <fullName evidence="7">Tyrosinase_Cu-bd domain-containing protein</fullName>
    </submittedName>
</protein>
<proteinExistence type="predicted"/>
<keyword evidence="3" id="KW-0732">Signal</keyword>
<reference evidence="6" key="1">
    <citation type="submission" date="2022-06" db="EMBL/GenBank/DDBJ databases">
        <authorList>
            <person name="Berger JAMES D."/>
            <person name="Berger JAMES D."/>
        </authorList>
    </citation>
    <scope>NUCLEOTIDE SEQUENCE [LARGE SCALE GENOMIC DNA]</scope>
</reference>
<evidence type="ECO:0000313" key="7">
    <source>
        <dbReference type="WBParaSite" id="TREG1_95530.1"/>
    </source>
</evidence>
<dbReference type="InterPro" id="IPR008922">
    <property type="entry name" value="Di-copper_centre_dom_sf"/>
</dbReference>
<reference evidence="7" key="2">
    <citation type="submission" date="2023-11" db="UniProtKB">
        <authorList>
            <consortium name="WormBaseParasite"/>
        </authorList>
    </citation>
    <scope>IDENTIFICATION</scope>
</reference>
<evidence type="ECO:0000259" key="4">
    <source>
        <dbReference type="PROSITE" id="PS00497"/>
    </source>
</evidence>
<dbReference type="PRINTS" id="PR00092">
    <property type="entry name" value="TYROSINASE"/>
</dbReference>
<evidence type="ECO:0000256" key="1">
    <source>
        <dbReference type="ARBA" id="ARBA00022723"/>
    </source>
</evidence>
<evidence type="ECO:0000313" key="6">
    <source>
        <dbReference type="Proteomes" id="UP000050795"/>
    </source>
</evidence>
<evidence type="ECO:0000256" key="3">
    <source>
        <dbReference type="SAM" id="SignalP"/>
    </source>
</evidence>
<dbReference type="PROSITE" id="PS00497">
    <property type="entry name" value="TYROSINASE_1"/>
    <property type="match status" value="1"/>
</dbReference>
<dbReference type="SUPFAM" id="SSF48056">
    <property type="entry name" value="Di-copper centre-containing domain"/>
    <property type="match status" value="1"/>
</dbReference>
<feature type="signal peptide" evidence="3">
    <location>
        <begin position="1"/>
        <end position="25"/>
    </location>
</feature>
<dbReference type="Gene3D" id="1.10.1280.10">
    <property type="entry name" value="Di-copper center containing domain from catechol oxidase"/>
    <property type="match status" value="1"/>
</dbReference>